<keyword evidence="1" id="KW-1133">Transmembrane helix</keyword>
<feature type="transmembrane region" description="Helical" evidence="1">
    <location>
        <begin position="539"/>
        <end position="561"/>
    </location>
</feature>
<protein>
    <submittedName>
        <fullName evidence="2">Putative membrane protein DUF2339</fullName>
    </submittedName>
</protein>
<feature type="transmembrane region" description="Helical" evidence="1">
    <location>
        <begin position="170"/>
        <end position="191"/>
    </location>
</feature>
<evidence type="ECO:0000256" key="1">
    <source>
        <dbReference type="SAM" id="Phobius"/>
    </source>
</evidence>
<dbReference type="RefSeq" id="WP_101395959.1">
    <property type="nucleotide sequence ID" value="NZ_PJNE01000001.1"/>
</dbReference>
<proteinExistence type="predicted"/>
<dbReference type="OrthoDB" id="3729996at2"/>
<sequence length="595" mass="59171">MTHRDQVLQLEREFADAMQRMYTVGNGLARLRADLEQTSPAAAPAAAPAMVAAVPAAPVRPAAPSPVPPPAVPREPWYRREGAITRVLAVAGAGVTLFGVALLLVLAVRQGWFGPGARVAAGAGLAVVLGALGTRGGARDRGRGAAVGSAPVALVATGAAAAYLDVVAVTALYGWVPPVVGLALCAAVAVAGLRLARVWSSELLAVLMVAGAALLSPVVAGDPGWLLCAVLAVLSLVGWWAGAAAPAPRLTVVRSVPVGLALVAGSVGAADQRLGLLAVAAVVLVTTLATSALSLRRHPGAVADLVAVGVAVVGVLAVCAAQADALRTLSYAATAAVLMLAAATGRRAPLGPLPAGFVATTTASGAVAAVLAVLSGAPQGFVATGLLLLALGQVAAAGATRSRISLGVAAGLSLVALAAWSPHPVAMLSLGLARGHDLPVAFVDSGLAVALVALLAWAVAGIRGIGDDARRAVRVATLPVALVAGATMVVSVLTLAGARFGDAPLGFVGGHAISTVGWMVVAGGLLLRSLDRPDPDLTVRLGLALVAVAVGKLFLFDLAALDGVVRSLAFIVTGLLLLAIGSRYARAWEQRRRSA</sequence>
<evidence type="ECO:0000313" key="2">
    <source>
        <dbReference type="EMBL" id="PKW27550.1"/>
    </source>
</evidence>
<dbReference type="PANTHER" id="PTHR38434">
    <property type="entry name" value="BLL2549 PROTEIN"/>
    <property type="match status" value="1"/>
</dbReference>
<feature type="transmembrane region" description="Helical" evidence="1">
    <location>
        <begin position="83"/>
        <end position="106"/>
    </location>
</feature>
<keyword evidence="1" id="KW-0812">Transmembrane</keyword>
<feature type="transmembrane region" description="Helical" evidence="1">
    <location>
        <begin position="329"/>
        <end position="346"/>
    </location>
</feature>
<keyword evidence="3" id="KW-1185">Reference proteome</keyword>
<dbReference type="AlphaFoldDB" id="A0A2N3YL08"/>
<dbReference type="Proteomes" id="UP000233781">
    <property type="component" value="Unassembled WGS sequence"/>
</dbReference>
<feature type="transmembrane region" description="Helical" evidence="1">
    <location>
        <begin position="302"/>
        <end position="323"/>
    </location>
</feature>
<dbReference type="InterPro" id="IPR019286">
    <property type="entry name" value="DUF2339_TM"/>
</dbReference>
<feature type="transmembrane region" description="Helical" evidence="1">
    <location>
        <begin position="224"/>
        <end position="245"/>
    </location>
</feature>
<feature type="transmembrane region" description="Helical" evidence="1">
    <location>
        <begin position="276"/>
        <end position="295"/>
    </location>
</feature>
<dbReference type="EMBL" id="PJNE01000001">
    <property type="protein sequence ID" value="PKW27550.1"/>
    <property type="molecule type" value="Genomic_DNA"/>
</dbReference>
<feature type="transmembrane region" description="Helical" evidence="1">
    <location>
        <begin position="112"/>
        <end position="132"/>
    </location>
</feature>
<evidence type="ECO:0000313" key="3">
    <source>
        <dbReference type="Proteomes" id="UP000233781"/>
    </source>
</evidence>
<name>A0A2N3YL08_9MICO</name>
<feature type="transmembrane region" description="Helical" evidence="1">
    <location>
        <begin position="472"/>
        <end position="496"/>
    </location>
</feature>
<dbReference type="PANTHER" id="PTHR38434:SF1">
    <property type="entry name" value="BLL2549 PROTEIN"/>
    <property type="match status" value="1"/>
</dbReference>
<reference evidence="2 3" key="1">
    <citation type="submission" date="2017-12" db="EMBL/GenBank/DDBJ databases">
        <title>Sequencing the genomes of 1000 Actinobacteria strains.</title>
        <authorList>
            <person name="Klenk H.-P."/>
        </authorList>
    </citation>
    <scope>NUCLEOTIDE SEQUENCE [LARGE SCALE GENOMIC DNA]</scope>
    <source>
        <strain evidence="2 3">DSM 12806</strain>
    </source>
</reference>
<feature type="transmembrane region" description="Helical" evidence="1">
    <location>
        <begin position="198"/>
        <end position="218"/>
    </location>
</feature>
<accession>A0A2N3YL08</accession>
<feature type="transmembrane region" description="Helical" evidence="1">
    <location>
        <begin position="440"/>
        <end position="460"/>
    </location>
</feature>
<feature type="transmembrane region" description="Helical" evidence="1">
    <location>
        <begin position="404"/>
        <end position="420"/>
    </location>
</feature>
<keyword evidence="1" id="KW-0472">Membrane</keyword>
<dbReference type="Pfam" id="PF10101">
    <property type="entry name" value="DUF2339"/>
    <property type="match status" value="1"/>
</dbReference>
<gene>
    <name evidence="2" type="ORF">ATL31_2397</name>
</gene>
<feature type="transmembrane region" description="Helical" evidence="1">
    <location>
        <begin position="380"/>
        <end position="397"/>
    </location>
</feature>
<organism evidence="2 3">
    <name type="scientific">Phycicoccus duodecadis</name>
    <dbReference type="NCBI Taxonomy" id="173053"/>
    <lineage>
        <taxon>Bacteria</taxon>
        <taxon>Bacillati</taxon>
        <taxon>Actinomycetota</taxon>
        <taxon>Actinomycetes</taxon>
        <taxon>Micrococcales</taxon>
        <taxon>Intrasporangiaceae</taxon>
        <taxon>Phycicoccus</taxon>
    </lineage>
</organism>
<feature type="transmembrane region" description="Helical" evidence="1">
    <location>
        <begin position="567"/>
        <end position="585"/>
    </location>
</feature>
<feature type="transmembrane region" description="Helical" evidence="1">
    <location>
        <begin position="144"/>
        <end position="164"/>
    </location>
</feature>
<comment type="caution">
    <text evidence="2">The sequence shown here is derived from an EMBL/GenBank/DDBJ whole genome shotgun (WGS) entry which is preliminary data.</text>
</comment>
<feature type="transmembrane region" description="Helical" evidence="1">
    <location>
        <begin position="508"/>
        <end position="527"/>
    </location>
</feature>